<proteinExistence type="predicted"/>
<reference evidence="1" key="1">
    <citation type="submission" date="2020-05" db="EMBL/GenBank/DDBJ databases">
        <title>Large-scale comparative analyses of tick genomes elucidate their genetic diversity and vector capacities.</title>
        <authorList>
            <person name="Jia N."/>
            <person name="Wang J."/>
            <person name="Shi W."/>
            <person name="Du L."/>
            <person name="Sun Y."/>
            <person name="Zhan W."/>
            <person name="Jiang J."/>
            <person name="Wang Q."/>
            <person name="Zhang B."/>
            <person name="Ji P."/>
            <person name="Sakyi L.B."/>
            <person name="Cui X."/>
            <person name="Yuan T."/>
            <person name="Jiang B."/>
            <person name="Yang W."/>
            <person name="Lam T.T.-Y."/>
            <person name="Chang Q."/>
            <person name="Ding S."/>
            <person name="Wang X."/>
            <person name="Zhu J."/>
            <person name="Ruan X."/>
            <person name="Zhao L."/>
            <person name="Wei J."/>
            <person name="Que T."/>
            <person name="Du C."/>
            <person name="Cheng J."/>
            <person name="Dai P."/>
            <person name="Han X."/>
            <person name="Huang E."/>
            <person name="Gao Y."/>
            <person name="Liu J."/>
            <person name="Shao H."/>
            <person name="Ye R."/>
            <person name="Li L."/>
            <person name="Wei W."/>
            <person name="Wang X."/>
            <person name="Wang C."/>
            <person name="Yang T."/>
            <person name="Huo Q."/>
            <person name="Li W."/>
            <person name="Guo W."/>
            <person name="Chen H."/>
            <person name="Zhou L."/>
            <person name="Ni X."/>
            <person name="Tian J."/>
            <person name="Zhou Y."/>
            <person name="Sheng Y."/>
            <person name="Liu T."/>
            <person name="Pan Y."/>
            <person name="Xia L."/>
            <person name="Li J."/>
            <person name="Zhao F."/>
            <person name="Cao W."/>
        </authorList>
    </citation>
    <scope>NUCLEOTIDE SEQUENCE</scope>
    <source>
        <strain evidence="1">Dsil-2018</strain>
    </source>
</reference>
<name>A0ACB8CW51_DERSI</name>
<comment type="caution">
    <text evidence="1">The sequence shown here is derived from an EMBL/GenBank/DDBJ whole genome shotgun (WGS) entry which is preliminary data.</text>
</comment>
<dbReference type="Proteomes" id="UP000821865">
    <property type="component" value="Chromosome 4"/>
</dbReference>
<evidence type="ECO:0000313" key="1">
    <source>
        <dbReference type="EMBL" id="KAH7953381.1"/>
    </source>
</evidence>
<evidence type="ECO:0000313" key="2">
    <source>
        <dbReference type="Proteomes" id="UP000821865"/>
    </source>
</evidence>
<organism evidence="1 2">
    <name type="scientific">Dermacentor silvarum</name>
    <name type="common">Tick</name>
    <dbReference type="NCBI Taxonomy" id="543639"/>
    <lineage>
        <taxon>Eukaryota</taxon>
        <taxon>Metazoa</taxon>
        <taxon>Ecdysozoa</taxon>
        <taxon>Arthropoda</taxon>
        <taxon>Chelicerata</taxon>
        <taxon>Arachnida</taxon>
        <taxon>Acari</taxon>
        <taxon>Parasitiformes</taxon>
        <taxon>Ixodida</taxon>
        <taxon>Ixodoidea</taxon>
        <taxon>Ixodidae</taxon>
        <taxon>Rhipicephalinae</taxon>
        <taxon>Dermacentor</taxon>
    </lineage>
</organism>
<gene>
    <name evidence="1" type="ORF">HPB49_007505</name>
</gene>
<dbReference type="EMBL" id="CM023473">
    <property type="protein sequence ID" value="KAH7953381.1"/>
    <property type="molecule type" value="Genomic_DNA"/>
</dbReference>
<sequence>MEGTQTRGRCRLKEVLHTPTFSPHHKAPDKPGHARCWKIVTVILAFLATSPCAYAKPPSMGDTGSTPSLRGPRFTLEPPHRLEFSNASGGEIRCEAHGEPPPQVVWATADAVPVVLVPGVRLIAEDGALVFPPFAAEAYRQDVHAASYHCIASNEIGTVASTDVHVSAVVDYHYEPRVQDAFVIRGNTAVLKCYVPSYIRQHTVVDAWIRDDGFTINASGNKEEDYDPADWTKIIGTYQGKSQSKARMEETNGKRTETLPALTWRPTYRPNRAHLRATQQVKRKSRQMAPLPQHAIKVVFRSQGGQFLPNIQPQLLLRCLCETEKIPMGEEVQLRVHPMNNTCTVATTNQEAALNLVKIRSITLNAKAYGVAAYIVPAADTVRGVISNAFWDETEEELLQDLQARNPETGILLARRMGNSKSILITFAHGPNPRRIIYYGGVHLCTPYRSRPEACTNCRAPGHRYDVCPEPKIPRCPSCGEDHGEDRTRQCVPRCILCSGEHLTGTGWCKAAKRQQTTKPPVNRETTGKRQLHPENFPRWNPSAPPKAPEELTRAERIVRKPDPRDEEMIRLREEVRSLRQAITQPHPSPVTQTITQPSHPPTEFISRRNLNLHPTYKKKKRKDVPPPSAKTTELKQSDKTAEMEAQFEAKLEAKLTAKLAHIQLQMRDEFQQFLDKRLQTLEARFPTLEVRIDSLIDERFKILENKKK</sequence>
<keyword evidence="2" id="KW-1185">Reference proteome</keyword>
<protein>
    <submittedName>
        <fullName evidence="1">Uncharacterized protein</fullName>
    </submittedName>
</protein>
<accession>A0ACB8CW51</accession>